<evidence type="ECO:0000256" key="2">
    <source>
        <dbReference type="ARBA" id="ARBA00034247"/>
    </source>
</evidence>
<evidence type="ECO:0000256" key="3">
    <source>
        <dbReference type="SAM" id="Phobius"/>
    </source>
</evidence>
<dbReference type="InterPro" id="IPR029787">
    <property type="entry name" value="Nucleotide_cyclase"/>
</dbReference>
<feature type="transmembrane region" description="Helical" evidence="3">
    <location>
        <begin position="83"/>
        <end position="103"/>
    </location>
</feature>
<dbReference type="PANTHER" id="PTHR45138">
    <property type="entry name" value="REGULATORY COMPONENTS OF SENSORY TRANSDUCTION SYSTEM"/>
    <property type="match status" value="1"/>
</dbReference>
<reference evidence="5" key="1">
    <citation type="submission" date="2023-01" db="EMBL/GenBank/DDBJ databases">
        <title>Sulfurovum sp. XTW-4 genome assembly.</title>
        <authorList>
            <person name="Wang J."/>
        </authorList>
    </citation>
    <scope>NUCLEOTIDE SEQUENCE</scope>
    <source>
        <strain evidence="5">XTW-4</strain>
    </source>
</reference>
<dbReference type="NCBIfam" id="TIGR00254">
    <property type="entry name" value="GGDEF"/>
    <property type="match status" value="1"/>
</dbReference>
<dbReference type="InterPro" id="IPR050469">
    <property type="entry name" value="Diguanylate_Cyclase"/>
</dbReference>
<keyword evidence="3" id="KW-0472">Membrane</keyword>
<comment type="catalytic activity">
    <reaction evidence="2">
        <text>2 GTP = 3',3'-c-di-GMP + 2 diphosphate</text>
        <dbReference type="Rhea" id="RHEA:24898"/>
        <dbReference type="ChEBI" id="CHEBI:33019"/>
        <dbReference type="ChEBI" id="CHEBI:37565"/>
        <dbReference type="ChEBI" id="CHEBI:58805"/>
        <dbReference type="EC" id="2.7.7.65"/>
    </reaction>
</comment>
<proteinExistence type="predicted"/>
<evidence type="ECO:0000313" key="5">
    <source>
        <dbReference type="EMBL" id="MDM5263467.1"/>
    </source>
</evidence>
<dbReference type="PROSITE" id="PS50887">
    <property type="entry name" value="GGDEF"/>
    <property type="match status" value="1"/>
</dbReference>
<organism evidence="5 6">
    <name type="scientific">Sulfurovum xiamenensis</name>
    <dbReference type="NCBI Taxonomy" id="3019066"/>
    <lineage>
        <taxon>Bacteria</taxon>
        <taxon>Pseudomonadati</taxon>
        <taxon>Campylobacterota</taxon>
        <taxon>Epsilonproteobacteria</taxon>
        <taxon>Campylobacterales</taxon>
        <taxon>Sulfurovaceae</taxon>
        <taxon>Sulfurovum</taxon>
    </lineage>
</organism>
<dbReference type="Gene3D" id="3.30.70.270">
    <property type="match status" value="1"/>
</dbReference>
<keyword evidence="6" id="KW-1185">Reference proteome</keyword>
<gene>
    <name evidence="5" type="ORF">PF327_04590</name>
</gene>
<evidence type="ECO:0000259" key="4">
    <source>
        <dbReference type="PROSITE" id="PS50887"/>
    </source>
</evidence>
<sequence>MNMNNFLQSGFKFTGEENLLQFKFKMLNSILIIVAFFSLLFALLSDLGMNDIGPIHTKVNYMYSLLTLMLIFFLRLSKQNDTAASHALLVISLITFTSALIFVPQDEFRIIWFYLLIFVAYMINGKISGLLYTLSSIAIILIANFTIDLHLSDVAIHSAILGLIIGSFLSFIYTNKIINYETSLKQQNSSLSVLASTDYLTGIMNRRMFNQISEHYFKTAQQDHLSLTLLLLDLDHFKKVNDTYGHQTGDQLLICFVQTVKNLLRKSDIFSRIGGEEFAILLSQIDKKDAYTLAEKIRKAVENVTVHYEGHNVSVRTSIGIAQNNATDTSFSDMFSRSDMALYKAKKEGRNRTCCAAFSENDIDCPQTSEQAEILNFSI</sequence>
<name>A0ABT7QRQ4_9BACT</name>
<evidence type="ECO:0000313" key="6">
    <source>
        <dbReference type="Proteomes" id="UP001169066"/>
    </source>
</evidence>
<dbReference type="EC" id="2.7.7.65" evidence="1"/>
<feature type="transmembrane region" description="Helical" evidence="3">
    <location>
        <begin position="130"/>
        <end position="147"/>
    </location>
</feature>
<dbReference type="SUPFAM" id="SSF55073">
    <property type="entry name" value="Nucleotide cyclase"/>
    <property type="match status" value="1"/>
</dbReference>
<dbReference type="EMBL" id="JAQIBC010000002">
    <property type="protein sequence ID" value="MDM5263467.1"/>
    <property type="molecule type" value="Genomic_DNA"/>
</dbReference>
<dbReference type="RefSeq" id="WP_289401504.1">
    <property type="nucleotide sequence ID" value="NZ_JAQIBC010000002.1"/>
</dbReference>
<dbReference type="InterPro" id="IPR043128">
    <property type="entry name" value="Rev_trsase/Diguanyl_cyclase"/>
</dbReference>
<feature type="transmembrane region" description="Helical" evidence="3">
    <location>
        <begin position="26"/>
        <end position="47"/>
    </location>
</feature>
<dbReference type="InterPro" id="IPR000160">
    <property type="entry name" value="GGDEF_dom"/>
</dbReference>
<keyword evidence="3" id="KW-1133">Transmembrane helix</keyword>
<dbReference type="PANTHER" id="PTHR45138:SF9">
    <property type="entry name" value="DIGUANYLATE CYCLASE DGCM-RELATED"/>
    <property type="match status" value="1"/>
</dbReference>
<comment type="caution">
    <text evidence="5">The sequence shown here is derived from an EMBL/GenBank/DDBJ whole genome shotgun (WGS) entry which is preliminary data.</text>
</comment>
<feature type="domain" description="GGDEF" evidence="4">
    <location>
        <begin position="225"/>
        <end position="358"/>
    </location>
</feature>
<dbReference type="CDD" id="cd01949">
    <property type="entry name" value="GGDEF"/>
    <property type="match status" value="1"/>
</dbReference>
<feature type="transmembrane region" description="Helical" evidence="3">
    <location>
        <begin position="108"/>
        <end position="124"/>
    </location>
</feature>
<dbReference type="Proteomes" id="UP001169066">
    <property type="component" value="Unassembled WGS sequence"/>
</dbReference>
<evidence type="ECO:0000256" key="1">
    <source>
        <dbReference type="ARBA" id="ARBA00012528"/>
    </source>
</evidence>
<dbReference type="Pfam" id="PF00990">
    <property type="entry name" value="GGDEF"/>
    <property type="match status" value="1"/>
</dbReference>
<protein>
    <recommendedName>
        <fullName evidence="1">diguanylate cyclase</fullName>
        <ecNumber evidence="1">2.7.7.65</ecNumber>
    </recommendedName>
</protein>
<feature type="transmembrane region" description="Helical" evidence="3">
    <location>
        <begin position="59"/>
        <end position="77"/>
    </location>
</feature>
<feature type="transmembrane region" description="Helical" evidence="3">
    <location>
        <begin position="154"/>
        <end position="173"/>
    </location>
</feature>
<keyword evidence="3" id="KW-0812">Transmembrane</keyword>
<accession>A0ABT7QRQ4</accession>
<dbReference type="SMART" id="SM00267">
    <property type="entry name" value="GGDEF"/>
    <property type="match status" value="1"/>
</dbReference>